<dbReference type="EMBL" id="JAYWIO010000008">
    <property type="protein sequence ID" value="KAK7246958.1"/>
    <property type="molecule type" value="Genomic_DNA"/>
</dbReference>
<protein>
    <recommendedName>
        <fullName evidence="4">Remorin C-terminal domain-containing protein</fullName>
    </recommendedName>
</protein>
<accession>A0AAN9E5U4</accession>
<feature type="compositionally biased region" description="Acidic residues" evidence="3">
    <location>
        <begin position="102"/>
        <end position="112"/>
    </location>
</feature>
<keyword evidence="6" id="KW-1185">Reference proteome</keyword>
<sequence>MRYVEDKGCYNHGPTTTQDTPNRNGVVAATTTTRVSHHHHQRTTMGKPTPSKWDDAQKWLVGLSKVGEKSQSKSKPRNSNADDLRLIAPVPQKEQDYSSSDEKEEEEGEENDVTITTSTSTNQQYEAETKKVECDESTIWRSNNKAPENIIQVQSIHFRDVGTEMTPITSQEPSRTATPIRATTPATRSPIHSGTSTPMRGQNGLEAAASECHHQGRREGSSPCKKVSEKVGDHARKLNPLETRAMAWDEAERAKYMARFKSEEVKIQAWENHQIRKAEMEMKKMEVKAERMKALAQERLANKLAATKRIAEEKRANAEVKLNEKALKTTEKADYIRRTGHVPSSFSFSFNFKLPSICW</sequence>
<dbReference type="InterPro" id="IPR005516">
    <property type="entry name" value="Remorin_C"/>
</dbReference>
<dbReference type="PANTHER" id="PTHR31471:SF52">
    <property type="entry name" value="F12A21.28"/>
    <property type="match status" value="1"/>
</dbReference>
<organism evidence="5 6">
    <name type="scientific">Crotalaria pallida</name>
    <name type="common">Smooth rattlebox</name>
    <name type="synonym">Crotalaria striata</name>
    <dbReference type="NCBI Taxonomy" id="3830"/>
    <lineage>
        <taxon>Eukaryota</taxon>
        <taxon>Viridiplantae</taxon>
        <taxon>Streptophyta</taxon>
        <taxon>Embryophyta</taxon>
        <taxon>Tracheophyta</taxon>
        <taxon>Spermatophyta</taxon>
        <taxon>Magnoliopsida</taxon>
        <taxon>eudicotyledons</taxon>
        <taxon>Gunneridae</taxon>
        <taxon>Pentapetalae</taxon>
        <taxon>rosids</taxon>
        <taxon>fabids</taxon>
        <taxon>Fabales</taxon>
        <taxon>Fabaceae</taxon>
        <taxon>Papilionoideae</taxon>
        <taxon>50 kb inversion clade</taxon>
        <taxon>genistoids sensu lato</taxon>
        <taxon>core genistoids</taxon>
        <taxon>Crotalarieae</taxon>
        <taxon>Crotalaria</taxon>
    </lineage>
</organism>
<reference evidence="5 6" key="1">
    <citation type="submission" date="2024-01" db="EMBL/GenBank/DDBJ databases">
        <title>The genomes of 5 underutilized Papilionoideae crops provide insights into root nodulation and disease resistanc.</title>
        <authorList>
            <person name="Yuan L."/>
        </authorList>
    </citation>
    <scope>NUCLEOTIDE SEQUENCE [LARGE SCALE GENOMIC DNA]</scope>
    <source>
        <strain evidence="5">ZHUSHIDOU_FW_LH</strain>
        <tissue evidence="5">Leaf</tissue>
    </source>
</reference>
<feature type="region of interest" description="Disordered" evidence="3">
    <location>
        <begin position="1"/>
        <end position="129"/>
    </location>
</feature>
<feature type="region of interest" description="Disordered" evidence="3">
    <location>
        <begin position="208"/>
        <end position="231"/>
    </location>
</feature>
<evidence type="ECO:0000313" key="6">
    <source>
        <dbReference type="Proteomes" id="UP001372338"/>
    </source>
</evidence>
<keyword evidence="2" id="KW-0175">Coiled coil</keyword>
<feature type="compositionally biased region" description="Polar residues" evidence="3">
    <location>
        <begin position="113"/>
        <end position="126"/>
    </location>
</feature>
<gene>
    <name evidence="5" type="ORF">RIF29_41831</name>
</gene>
<evidence type="ECO:0000259" key="4">
    <source>
        <dbReference type="Pfam" id="PF03763"/>
    </source>
</evidence>
<evidence type="ECO:0000313" key="5">
    <source>
        <dbReference type="EMBL" id="KAK7246958.1"/>
    </source>
</evidence>
<feature type="compositionally biased region" description="Polar residues" evidence="3">
    <location>
        <begin position="13"/>
        <end position="34"/>
    </location>
</feature>
<feature type="compositionally biased region" description="Basic and acidic residues" evidence="3">
    <location>
        <begin position="211"/>
        <end position="231"/>
    </location>
</feature>
<name>A0AAN9E5U4_CROPI</name>
<comment type="similarity">
    <text evidence="1">Belongs to the remorin family.</text>
</comment>
<comment type="caution">
    <text evidence="5">The sequence shown here is derived from an EMBL/GenBank/DDBJ whole genome shotgun (WGS) entry which is preliminary data.</text>
</comment>
<dbReference type="PANTHER" id="PTHR31471">
    <property type="entry name" value="OS02G0116800 PROTEIN"/>
    <property type="match status" value="1"/>
</dbReference>
<feature type="coiled-coil region" evidence="2">
    <location>
        <begin position="275"/>
        <end position="328"/>
    </location>
</feature>
<dbReference type="AlphaFoldDB" id="A0AAN9E5U4"/>
<feature type="domain" description="Remorin C-terminal" evidence="4">
    <location>
        <begin position="242"/>
        <end position="344"/>
    </location>
</feature>
<dbReference type="Proteomes" id="UP001372338">
    <property type="component" value="Unassembled WGS sequence"/>
</dbReference>
<evidence type="ECO:0000256" key="2">
    <source>
        <dbReference type="SAM" id="Coils"/>
    </source>
</evidence>
<evidence type="ECO:0000256" key="1">
    <source>
        <dbReference type="ARBA" id="ARBA00005711"/>
    </source>
</evidence>
<dbReference type="Pfam" id="PF03763">
    <property type="entry name" value="Remorin_C"/>
    <property type="match status" value="1"/>
</dbReference>
<proteinExistence type="inferred from homology"/>
<evidence type="ECO:0000256" key="3">
    <source>
        <dbReference type="SAM" id="MobiDB-lite"/>
    </source>
</evidence>